<dbReference type="PANTHER" id="PTHR43845">
    <property type="entry name" value="BLR5969 PROTEIN"/>
    <property type="match status" value="1"/>
</dbReference>
<comment type="caution">
    <text evidence="1">The sequence shown here is derived from an EMBL/GenBank/DDBJ whole genome shotgun (WGS) entry which is preliminary data.</text>
</comment>
<evidence type="ECO:0000313" key="2">
    <source>
        <dbReference type="Proteomes" id="UP000476837"/>
    </source>
</evidence>
<dbReference type="RefSeq" id="WP_149167589.1">
    <property type="nucleotide sequence ID" value="NZ_QOKV01000025.1"/>
</dbReference>
<dbReference type="Proteomes" id="UP000476837">
    <property type="component" value="Unassembled WGS sequence"/>
</dbReference>
<evidence type="ECO:0008006" key="3">
    <source>
        <dbReference type="Google" id="ProtNLM"/>
    </source>
</evidence>
<dbReference type="EMBL" id="QOKV01000025">
    <property type="protein sequence ID" value="KAA0678922.1"/>
    <property type="molecule type" value="Genomic_DNA"/>
</dbReference>
<protein>
    <recommendedName>
        <fullName evidence="3">Phenylacetate-CoA ligase</fullName>
    </recommendedName>
</protein>
<dbReference type="InterPro" id="IPR042099">
    <property type="entry name" value="ANL_N_sf"/>
</dbReference>
<organism evidence="1 2">
    <name type="scientific">Azospirillum brasilense</name>
    <dbReference type="NCBI Taxonomy" id="192"/>
    <lineage>
        <taxon>Bacteria</taxon>
        <taxon>Pseudomonadati</taxon>
        <taxon>Pseudomonadota</taxon>
        <taxon>Alphaproteobacteria</taxon>
        <taxon>Rhodospirillales</taxon>
        <taxon>Azospirillaceae</taxon>
        <taxon>Azospirillum</taxon>
    </lineage>
</organism>
<name>A0A6L3ASZ3_AZOBR</name>
<dbReference type="Gene3D" id="3.40.50.12780">
    <property type="entry name" value="N-terminal domain of ligase-like"/>
    <property type="match status" value="1"/>
</dbReference>
<evidence type="ECO:0000313" key="1">
    <source>
        <dbReference type="EMBL" id="KAA0678922.1"/>
    </source>
</evidence>
<proteinExistence type="predicted"/>
<dbReference type="PANTHER" id="PTHR43845:SF1">
    <property type="entry name" value="BLR5969 PROTEIN"/>
    <property type="match status" value="1"/>
</dbReference>
<dbReference type="SUPFAM" id="SSF56801">
    <property type="entry name" value="Acetyl-CoA synthetase-like"/>
    <property type="match status" value="1"/>
</dbReference>
<sequence>MLMQQADANLSGQELALSVMPDTVLQPRSIDDVLALPSFLSVLRDAERRLDRTVDEMPSDVQDALVQRRLHQLVEIARVNPLWRARIDGAAGAAPVDSFEAFQALPITDKETFRELFTEARPGMVVPIDRCGFEIVASGGTSSGKPSETVYPLDELQETYAWAGAFMGRHMMARHLPGDGAKWVATTLADYQMWSSGTMVGGVLQKIPGVNYIGAGPMSKDVFQLMMSYPGPKAIMGITQSIALLAAFADGLSETARESFRVALYGSGVLTPKVRADLKAAYPNLSILSYFAATQAETIGLQLDADSPLLTAVPGLHLVEIVDADGRWVKEGEEGELVVTRLFGNAAPCLRYKVGDRVIRRADRKDAGLNALRFEYAGRSGDFMHIGDSQYAAPQALAGIIEEFRRNQVLDIEAVATDLQFQVNRANRELHLVIGVPGAQALVPHVASRLGPEGSAPLVMAGLIRSLSVFNGLEANEAALRRSGYGFGIRLVEPGGPDLVRTEVGKVPLVIDRV</sequence>
<reference evidence="1 2" key="1">
    <citation type="submission" date="2018-07" db="EMBL/GenBank/DDBJ databases">
        <title>Genome sequence of Roseomonas fauriae ATCC 49958.</title>
        <authorList>
            <person name="Sant'Anna F.H."/>
            <person name="Baldani J.I."/>
            <person name="Zilli J.E."/>
            <person name="Reis V.M."/>
            <person name="Hartmann A."/>
            <person name="Cruz L."/>
            <person name="de Souza E.M."/>
            <person name="de Oliveira Pedrosa F."/>
            <person name="Passaglia L.M.P."/>
        </authorList>
    </citation>
    <scope>NUCLEOTIDE SEQUENCE [LARGE SCALE GENOMIC DNA]</scope>
    <source>
        <strain evidence="1 2">ATCC 49958</strain>
    </source>
</reference>
<dbReference type="AlphaFoldDB" id="A0A6L3ASZ3"/>
<accession>A0A6L3ASZ3</accession>
<gene>
    <name evidence="1" type="ORF">DS837_27110</name>
</gene>